<feature type="transmembrane region" description="Helical" evidence="1">
    <location>
        <begin position="141"/>
        <end position="162"/>
    </location>
</feature>
<protein>
    <recommendedName>
        <fullName evidence="4">Transmembrane protein</fullName>
    </recommendedName>
</protein>
<comment type="caution">
    <text evidence="2">The sequence shown here is derived from an EMBL/GenBank/DDBJ whole genome shotgun (WGS) entry which is preliminary data.</text>
</comment>
<name>A0A5C7E261_9BACT</name>
<keyword evidence="1" id="KW-0812">Transmembrane</keyword>
<organism evidence="2 3">
    <name type="scientific">Campylobacter peloridis</name>
    <dbReference type="NCBI Taxonomy" id="488546"/>
    <lineage>
        <taxon>Bacteria</taxon>
        <taxon>Pseudomonadati</taxon>
        <taxon>Campylobacterota</taxon>
        <taxon>Epsilonproteobacteria</taxon>
        <taxon>Campylobacterales</taxon>
        <taxon>Campylobacteraceae</taxon>
        <taxon>Campylobacter</taxon>
    </lineage>
</organism>
<evidence type="ECO:0000256" key="1">
    <source>
        <dbReference type="SAM" id="Phobius"/>
    </source>
</evidence>
<accession>A0A5C7E261</accession>
<proteinExistence type="predicted"/>
<reference evidence="2 3" key="1">
    <citation type="submission" date="2019-07" db="EMBL/GenBank/DDBJ databases">
        <title>Rapid identification of Enteric Bacteria from Whole Genome Sequences (WGS) using Average Nucleotide Identity (ANI).</title>
        <authorList>
            <person name="Lane C."/>
        </authorList>
    </citation>
    <scope>NUCLEOTIDE SEQUENCE [LARGE SCALE GENOMIC DNA]</scope>
    <source>
        <strain evidence="2 3">2016D-0250</strain>
    </source>
</reference>
<dbReference type="AlphaFoldDB" id="A0A5C7E261"/>
<dbReference type="Proteomes" id="UP000321310">
    <property type="component" value="Unassembled WGS sequence"/>
</dbReference>
<dbReference type="EMBL" id="VOWB01000015">
    <property type="protein sequence ID" value="TXE84418.1"/>
    <property type="molecule type" value="Genomic_DNA"/>
</dbReference>
<sequence length="252" mass="29691">MKIFFILFLAIPLFAVKILDYNIYQRDDRVDITFSFDRPYDLGITQKKKDDIVIFTLNAQTSKEEDKVLNSNIIKKIKIFSQDKKTYIALTTANKVDLYADSIGDKFGLRVRAQKENSEKLNTKTIQTKEETLQDYDFTNYILVMCVLILLLIVLWVLKIYLKQKQPLDRNFNFIFQRALDRHNQLLVFEYGGKRYTMIIGNSNIILDTTQALNEQNNELATTINPKEKDFDSYFEENKQRLQNLLLKNKNN</sequence>
<evidence type="ECO:0000313" key="2">
    <source>
        <dbReference type="EMBL" id="TXE84418.1"/>
    </source>
</evidence>
<evidence type="ECO:0008006" key="4">
    <source>
        <dbReference type="Google" id="ProtNLM"/>
    </source>
</evidence>
<keyword evidence="1" id="KW-1133">Transmembrane helix</keyword>
<dbReference type="RefSeq" id="WP_147574860.1">
    <property type="nucleotide sequence ID" value="NZ_VOWB01000015.1"/>
</dbReference>
<gene>
    <name evidence="2" type="ORF">FPD46_00850</name>
</gene>
<evidence type="ECO:0000313" key="3">
    <source>
        <dbReference type="Proteomes" id="UP000321310"/>
    </source>
</evidence>
<keyword evidence="1" id="KW-0472">Membrane</keyword>